<protein>
    <recommendedName>
        <fullName evidence="3">biotin--[biotin carboxyl-carrier protein] ligase</fullName>
        <ecNumber evidence="3">6.3.4.15</ecNumber>
    </recommendedName>
</protein>
<dbReference type="Pfam" id="PF03099">
    <property type="entry name" value="BPL_LplA_LipB"/>
    <property type="match status" value="1"/>
</dbReference>
<proteinExistence type="predicted"/>
<dbReference type="EMBL" id="BAAAQR010000001">
    <property type="protein sequence ID" value="GAA2135493.1"/>
    <property type="molecule type" value="Genomic_DNA"/>
</dbReference>
<dbReference type="Gene3D" id="2.30.30.100">
    <property type="match status" value="1"/>
</dbReference>
<sequence length="273" mass="27928">MTADLPARPFLDGDRLAAGPPGLRVEVVAAAPSTNALVAERARSGAAEGLVVVAEHQTSGRGRLDRSWETPDRAALTFSVLLRPRVAPVEWPWLPLMTGYAVCRALREAGFEAGVKWPNDVLIGDPSTGSGRGGKVAGILVERVETGAGPAAVVGVGINVSTTREELPIEAATSLAIEAGAAPDRTDILLWVLGALREEYDAWQAGGAATLHAAYLGSCVTVGRDVQVALPGGGALTGRATGIDPGGRLTVSGPEGEVSVGAGDVVHVRSVNP</sequence>
<keyword evidence="6" id="KW-1185">Reference proteome</keyword>
<evidence type="ECO:0000256" key="3">
    <source>
        <dbReference type="ARBA" id="ARBA00024227"/>
    </source>
</evidence>
<accession>A0ABN2Z1U8</accession>
<evidence type="ECO:0000313" key="5">
    <source>
        <dbReference type="EMBL" id="GAA2135493.1"/>
    </source>
</evidence>
<name>A0ABN2Z1U8_9ACTN</name>
<dbReference type="EC" id="6.3.4.15" evidence="3"/>
<comment type="caution">
    <text evidence="5">The sequence shown here is derived from an EMBL/GenBank/DDBJ whole genome shotgun (WGS) entry which is preliminary data.</text>
</comment>
<dbReference type="CDD" id="cd16442">
    <property type="entry name" value="BPL"/>
    <property type="match status" value="1"/>
</dbReference>
<evidence type="ECO:0000259" key="4">
    <source>
        <dbReference type="PROSITE" id="PS51733"/>
    </source>
</evidence>
<organism evidence="5 6">
    <name type="scientific">Nocardioides koreensis</name>
    <dbReference type="NCBI Taxonomy" id="433651"/>
    <lineage>
        <taxon>Bacteria</taxon>
        <taxon>Bacillati</taxon>
        <taxon>Actinomycetota</taxon>
        <taxon>Actinomycetes</taxon>
        <taxon>Propionibacteriales</taxon>
        <taxon>Nocardioidaceae</taxon>
        <taxon>Nocardioides</taxon>
    </lineage>
</organism>
<keyword evidence="2" id="KW-0092">Biotin</keyword>
<dbReference type="InterPro" id="IPR045864">
    <property type="entry name" value="aa-tRNA-synth_II/BPL/LPL"/>
</dbReference>
<gene>
    <name evidence="5" type="ORF">GCM10009844_00800</name>
</gene>
<dbReference type="GO" id="GO:0016874">
    <property type="term" value="F:ligase activity"/>
    <property type="evidence" value="ECO:0007669"/>
    <property type="project" value="UniProtKB-KW"/>
</dbReference>
<dbReference type="PROSITE" id="PS51733">
    <property type="entry name" value="BPL_LPL_CATALYTIC"/>
    <property type="match status" value="1"/>
</dbReference>
<dbReference type="PANTHER" id="PTHR12835:SF5">
    <property type="entry name" value="BIOTIN--PROTEIN LIGASE"/>
    <property type="match status" value="1"/>
</dbReference>
<evidence type="ECO:0000256" key="2">
    <source>
        <dbReference type="ARBA" id="ARBA00023267"/>
    </source>
</evidence>
<dbReference type="Pfam" id="PF02237">
    <property type="entry name" value="BPL_C"/>
    <property type="match status" value="1"/>
</dbReference>
<dbReference type="Gene3D" id="3.30.930.10">
    <property type="entry name" value="Bira Bifunctional Protein, Domain 2"/>
    <property type="match status" value="1"/>
</dbReference>
<reference evidence="5 6" key="1">
    <citation type="journal article" date="2019" name="Int. J. Syst. Evol. Microbiol.">
        <title>The Global Catalogue of Microorganisms (GCM) 10K type strain sequencing project: providing services to taxonomists for standard genome sequencing and annotation.</title>
        <authorList>
            <consortium name="The Broad Institute Genomics Platform"/>
            <consortium name="The Broad Institute Genome Sequencing Center for Infectious Disease"/>
            <person name="Wu L."/>
            <person name="Ma J."/>
        </authorList>
    </citation>
    <scope>NUCLEOTIDE SEQUENCE [LARGE SCALE GENOMIC DNA]</scope>
    <source>
        <strain evidence="5 6">JCM 16022</strain>
    </source>
</reference>
<evidence type="ECO:0000256" key="1">
    <source>
        <dbReference type="ARBA" id="ARBA00022598"/>
    </source>
</evidence>
<dbReference type="PANTHER" id="PTHR12835">
    <property type="entry name" value="BIOTIN PROTEIN LIGASE"/>
    <property type="match status" value="1"/>
</dbReference>
<feature type="domain" description="BPL/LPL catalytic" evidence="4">
    <location>
        <begin position="17"/>
        <end position="204"/>
    </location>
</feature>
<dbReference type="InterPro" id="IPR004408">
    <property type="entry name" value="Biotin_CoA_COase_ligase"/>
</dbReference>
<keyword evidence="1 5" id="KW-0436">Ligase</keyword>
<dbReference type="InterPro" id="IPR004143">
    <property type="entry name" value="BPL_LPL_catalytic"/>
</dbReference>
<dbReference type="SUPFAM" id="SSF55681">
    <property type="entry name" value="Class II aaRS and biotin synthetases"/>
    <property type="match status" value="1"/>
</dbReference>
<dbReference type="NCBIfam" id="TIGR00121">
    <property type="entry name" value="birA_ligase"/>
    <property type="match status" value="1"/>
</dbReference>
<dbReference type="RefSeq" id="WP_344145872.1">
    <property type="nucleotide sequence ID" value="NZ_BAAAQR010000001.1"/>
</dbReference>
<evidence type="ECO:0000313" key="6">
    <source>
        <dbReference type="Proteomes" id="UP001501771"/>
    </source>
</evidence>
<dbReference type="InterPro" id="IPR003142">
    <property type="entry name" value="BPL_C"/>
</dbReference>
<dbReference type="Proteomes" id="UP001501771">
    <property type="component" value="Unassembled WGS sequence"/>
</dbReference>